<sequence length="386" mass="41996">MVNFKLLQKVKVVSTDHLEQTILDIVKTEGYKRPLFVMDNFMTKVPLVRAVQDKLSTNGITLSVFDKVVSDPPTEIIDEGVTAFQNHKADSLIAIGGGSSIDVARGINIVRVNGGTILDYVSPEKEIKETPGLISVPTTSGTGSELSNALVVTDKESQQKLAILADNAVSEYAVLNPDLVLSLPQNMTIATGLDAFSHAAEGYLSRLSSPVTDAICEKVMFLLSNYLPRAVKNGQDREARERVMVAATLAGWMLNNAGTNIGHSAAHILGSQYHIVHGEAVAYALPGMLKLVGSEETKKVREIGQILGATYPEDASTAETVELAINTYKDFRDNVLGLHPFSDYQIEQMDIVSNAKEVLHERFAGNTPVNLTEEKVIDFLQQFGQR</sequence>
<evidence type="ECO:0000313" key="6">
    <source>
        <dbReference type="Proteomes" id="UP000028700"/>
    </source>
</evidence>
<dbReference type="Gene3D" id="3.40.50.1970">
    <property type="match status" value="1"/>
</dbReference>
<dbReference type="InterPro" id="IPR056798">
    <property type="entry name" value="ADH_Fe_C"/>
</dbReference>
<protein>
    <submittedName>
        <fullName evidence="5">Alcohol dehydrogenase</fullName>
    </submittedName>
</protein>
<dbReference type="CDD" id="cd14863">
    <property type="entry name" value="Fe-ADH-like"/>
    <property type="match status" value="1"/>
</dbReference>
<gene>
    <name evidence="5" type="ORF">LOSG293_320120</name>
</gene>
<dbReference type="InterPro" id="IPR039697">
    <property type="entry name" value="Alcohol_dehydrogenase_Fe"/>
</dbReference>
<keyword evidence="2" id="KW-0560">Oxidoreductase</keyword>
<dbReference type="GO" id="GO:0004022">
    <property type="term" value="F:alcohol dehydrogenase (NAD+) activity"/>
    <property type="evidence" value="ECO:0007669"/>
    <property type="project" value="UniProtKB-ARBA"/>
</dbReference>
<dbReference type="SUPFAM" id="SSF56796">
    <property type="entry name" value="Dehydroquinate synthase-like"/>
    <property type="match status" value="1"/>
</dbReference>
<feature type="domain" description="Alcohol dehydrogenase iron-type/glycerol dehydrogenase GldA" evidence="3">
    <location>
        <begin position="19"/>
        <end position="177"/>
    </location>
</feature>
<dbReference type="Pfam" id="PF00465">
    <property type="entry name" value="Fe-ADH"/>
    <property type="match status" value="1"/>
</dbReference>
<dbReference type="PANTHER" id="PTHR11496:SF102">
    <property type="entry name" value="ALCOHOL DEHYDROGENASE 4"/>
    <property type="match status" value="1"/>
</dbReference>
<evidence type="ECO:0000256" key="2">
    <source>
        <dbReference type="ARBA" id="ARBA00023002"/>
    </source>
</evidence>
<dbReference type="GO" id="GO:0046872">
    <property type="term" value="F:metal ion binding"/>
    <property type="evidence" value="ECO:0007669"/>
    <property type="project" value="InterPro"/>
</dbReference>
<dbReference type="PANTHER" id="PTHR11496">
    <property type="entry name" value="ALCOHOL DEHYDROGENASE"/>
    <property type="match status" value="1"/>
</dbReference>
<comment type="similarity">
    <text evidence="1">Belongs to the iron-containing alcohol dehydrogenase family.</text>
</comment>
<name>A0A081BKB1_9LACO</name>
<evidence type="ECO:0000256" key="1">
    <source>
        <dbReference type="ARBA" id="ARBA00007358"/>
    </source>
</evidence>
<accession>A0A081BKB1</accession>
<organism evidence="5 6">
    <name type="scientific">Secundilactobacillus oryzae JCM 18671</name>
    <dbReference type="NCBI Taxonomy" id="1291743"/>
    <lineage>
        <taxon>Bacteria</taxon>
        <taxon>Bacillati</taxon>
        <taxon>Bacillota</taxon>
        <taxon>Bacilli</taxon>
        <taxon>Lactobacillales</taxon>
        <taxon>Lactobacillaceae</taxon>
        <taxon>Secundilactobacillus</taxon>
    </lineage>
</organism>
<dbReference type="OrthoDB" id="9815791at2"/>
<evidence type="ECO:0000313" key="5">
    <source>
        <dbReference type="EMBL" id="GAK48479.1"/>
    </source>
</evidence>
<dbReference type="STRING" id="1291743.LOSG293_320120"/>
<dbReference type="InterPro" id="IPR001670">
    <property type="entry name" value="ADH_Fe/GldA"/>
</dbReference>
<evidence type="ECO:0000259" key="4">
    <source>
        <dbReference type="Pfam" id="PF25137"/>
    </source>
</evidence>
<dbReference type="EMBL" id="BBJM01000032">
    <property type="protein sequence ID" value="GAK48479.1"/>
    <property type="molecule type" value="Genomic_DNA"/>
</dbReference>
<dbReference type="Gene3D" id="1.20.1090.10">
    <property type="entry name" value="Dehydroquinate synthase-like - alpha domain"/>
    <property type="match status" value="1"/>
</dbReference>
<keyword evidence="6" id="KW-1185">Reference proteome</keyword>
<evidence type="ECO:0000259" key="3">
    <source>
        <dbReference type="Pfam" id="PF00465"/>
    </source>
</evidence>
<dbReference type="RefSeq" id="WP_034529097.1">
    <property type="nucleotide sequence ID" value="NZ_BBJM01000032.1"/>
</dbReference>
<comment type="caution">
    <text evidence="5">The sequence shown here is derived from an EMBL/GenBank/DDBJ whole genome shotgun (WGS) entry which is preliminary data.</text>
</comment>
<dbReference type="AlphaFoldDB" id="A0A081BKB1"/>
<reference evidence="5" key="1">
    <citation type="journal article" date="2014" name="Genome Announc.">
        <title>Draft Genome Sequence of Lactobacillus oryzae Strain SG293T.</title>
        <authorList>
            <person name="Tanizawa Y."/>
            <person name="Fujisawa T."/>
            <person name="Mochizuki T."/>
            <person name="Kaminuma E."/>
            <person name="Nakamura Y."/>
            <person name="Tohno M."/>
        </authorList>
    </citation>
    <scope>NUCLEOTIDE SEQUENCE [LARGE SCALE GENOMIC DNA]</scope>
    <source>
        <strain evidence="5">SG293</strain>
    </source>
</reference>
<dbReference type="Pfam" id="PF25137">
    <property type="entry name" value="ADH_Fe_C"/>
    <property type="match status" value="1"/>
</dbReference>
<dbReference type="Proteomes" id="UP000028700">
    <property type="component" value="Unassembled WGS sequence"/>
</dbReference>
<feature type="domain" description="Fe-containing alcohol dehydrogenase-like C-terminal" evidence="4">
    <location>
        <begin position="188"/>
        <end position="381"/>
    </location>
</feature>
<dbReference type="eggNOG" id="COG1454">
    <property type="taxonomic scope" value="Bacteria"/>
</dbReference>
<dbReference type="FunFam" id="3.40.50.1970:FF:000003">
    <property type="entry name" value="Alcohol dehydrogenase, iron-containing"/>
    <property type="match status" value="1"/>
</dbReference>
<proteinExistence type="inferred from homology"/>